<keyword evidence="2" id="KW-1133">Transmembrane helix</keyword>
<accession>C3YPF2</accession>
<evidence type="ECO:0000256" key="1">
    <source>
        <dbReference type="SAM" id="MobiDB-lite"/>
    </source>
</evidence>
<dbReference type="PANTHER" id="PTHR10041">
    <property type="entry name" value="COLIPASE"/>
    <property type="match status" value="1"/>
</dbReference>
<dbReference type="EMBL" id="GG666538">
    <property type="protein sequence ID" value="EEN57736.1"/>
    <property type="molecule type" value="Genomic_DNA"/>
</dbReference>
<feature type="region of interest" description="Disordered" evidence="1">
    <location>
        <begin position="341"/>
        <end position="361"/>
    </location>
</feature>
<dbReference type="InParanoid" id="C3YPF2"/>
<dbReference type="InterPro" id="IPR001981">
    <property type="entry name" value="Colipase"/>
</dbReference>
<protein>
    <submittedName>
        <fullName evidence="3">Uncharacterized protein</fullName>
    </submittedName>
</protein>
<evidence type="ECO:0000256" key="2">
    <source>
        <dbReference type="SAM" id="Phobius"/>
    </source>
</evidence>
<organism>
    <name type="scientific">Branchiostoma floridae</name>
    <name type="common">Florida lancelet</name>
    <name type="synonym">Amphioxus</name>
    <dbReference type="NCBI Taxonomy" id="7739"/>
    <lineage>
        <taxon>Eukaryota</taxon>
        <taxon>Metazoa</taxon>
        <taxon>Chordata</taxon>
        <taxon>Cephalochordata</taxon>
        <taxon>Leptocardii</taxon>
        <taxon>Amphioxiformes</taxon>
        <taxon>Branchiostomatidae</taxon>
        <taxon>Branchiostoma</taxon>
    </lineage>
</organism>
<dbReference type="PANTHER" id="PTHR10041:SF5">
    <property type="entry name" value="LEUCINE-RICH COLIPASE-LIKE PROTEIN 1"/>
    <property type="match status" value="1"/>
</dbReference>
<gene>
    <name evidence="3" type="ORF">BRAFLDRAFT_121195</name>
</gene>
<dbReference type="GO" id="GO:0016042">
    <property type="term" value="P:lipid catabolic process"/>
    <property type="evidence" value="ECO:0007669"/>
    <property type="project" value="InterPro"/>
</dbReference>
<proteinExistence type="predicted"/>
<reference evidence="3" key="1">
    <citation type="journal article" date="2008" name="Nature">
        <title>The amphioxus genome and the evolution of the chordate karyotype.</title>
        <authorList>
            <consortium name="US DOE Joint Genome Institute (JGI-PGF)"/>
            <person name="Putnam N.H."/>
            <person name="Butts T."/>
            <person name="Ferrier D.E.K."/>
            <person name="Furlong R.F."/>
            <person name="Hellsten U."/>
            <person name="Kawashima T."/>
            <person name="Robinson-Rechavi M."/>
            <person name="Shoguchi E."/>
            <person name="Terry A."/>
            <person name="Yu J.-K."/>
            <person name="Benito-Gutierrez E.L."/>
            <person name="Dubchak I."/>
            <person name="Garcia-Fernandez J."/>
            <person name="Gibson-Brown J.J."/>
            <person name="Grigoriev I.V."/>
            <person name="Horton A.C."/>
            <person name="de Jong P.J."/>
            <person name="Jurka J."/>
            <person name="Kapitonov V.V."/>
            <person name="Kohara Y."/>
            <person name="Kuroki Y."/>
            <person name="Lindquist E."/>
            <person name="Lucas S."/>
            <person name="Osoegawa K."/>
            <person name="Pennacchio L.A."/>
            <person name="Salamov A.A."/>
            <person name="Satou Y."/>
            <person name="Sauka-Spengler T."/>
            <person name="Schmutz J."/>
            <person name="Shin-I T."/>
            <person name="Toyoda A."/>
            <person name="Bronner-Fraser M."/>
            <person name="Fujiyama A."/>
            <person name="Holland L.Z."/>
            <person name="Holland P.W.H."/>
            <person name="Satoh N."/>
            <person name="Rokhsar D.S."/>
        </authorList>
    </citation>
    <scope>NUCLEOTIDE SEQUENCE [LARGE SCALE GENOMIC DNA]</scope>
    <source>
        <strain evidence="3">S238N-H82</strain>
        <tissue evidence="3">Testes</tissue>
    </source>
</reference>
<keyword evidence="2" id="KW-0812">Transmembrane</keyword>
<sequence length="553" mass="62184">MMPAIMRISEGIYDGTDYLPAFSTRTCYSVPGGDRRPSAARVAPNWRGQGVDRKLLLYQEEWVRRNRSTVRYKRSVMGDVPRAMIESTKKKMRHVFSLAVEGFNKRKPGPVKLFTNNYLKRLDKILGPRPELEGVVCSDDRGCNSGECCTKYKRCRPMISGEECYPFKILNMESCPCEGGMKCQVYRHLQWNHVMHQKGTCVPEDEYKELELKTYDEWTDKDPSGIKKYLGNKWRNQIGFTSGVLVPPTFLFELTISYVEFTEELNEPTSQTFTSLGSHLSYQKQCVKVDGVSTCKDDGSQQWSPWATYAIAGCAGLAVLATLALIVSRVHKSGRFSWELEQQSDGPDLGGGSNMPSSRPTAYELEDDGGTNGGHGLKVQTEGVFSCLRLPCDRPIEWKREEHNMKTMRRLLVGVIIVLIAGMAVEVAGSRCRADGDCEPDECCTAYRTCKPKIREKGNGPVAVSLIVLGRTSKKWSSRPTVDSIDAKHDGLLARLNNTFSLLPDNRHPGPISAQLEKYLNWIPETLKEASIANIKELSYHNQRIFRSVNTGY</sequence>
<feature type="transmembrane region" description="Helical" evidence="2">
    <location>
        <begin position="411"/>
        <end position="429"/>
    </location>
</feature>
<feature type="transmembrane region" description="Helical" evidence="2">
    <location>
        <begin position="306"/>
        <end position="327"/>
    </location>
</feature>
<dbReference type="GO" id="GO:0008047">
    <property type="term" value="F:enzyme activator activity"/>
    <property type="evidence" value="ECO:0007669"/>
    <property type="project" value="InterPro"/>
</dbReference>
<name>C3YPF2_BRAFL</name>
<dbReference type="GO" id="GO:0005576">
    <property type="term" value="C:extracellular region"/>
    <property type="evidence" value="ECO:0007669"/>
    <property type="project" value="InterPro"/>
</dbReference>
<dbReference type="AlphaFoldDB" id="C3YPF2"/>
<dbReference type="GO" id="GO:0007586">
    <property type="term" value="P:digestion"/>
    <property type="evidence" value="ECO:0007669"/>
    <property type="project" value="InterPro"/>
</dbReference>
<evidence type="ECO:0000313" key="3">
    <source>
        <dbReference type="EMBL" id="EEN57736.1"/>
    </source>
</evidence>
<keyword evidence="2" id="KW-0472">Membrane</keyword>